<organism evidence="1 2">
    <name type="scientific">Pocillopora meandrina</name>
    <dbReference type="NCBI Taxonomy" id="46732"/>
    <lineage>
        <taxon>Eukaryota</taxon>
        <taxon>Metazoa</taxon>
        <taxon>Cnidaria</taxon>
        <taxon>Anthozoa</taxon>
        <taxon>Hexacorallia</taxon>
        <taxon>Scleractinia</taxon>
        <taxon>Astrocoeniina</taxon>
        <taxon>Pocilloporidae</taxon>
        <taxon>Pocillopora</taxon>
    </lineage>
</organism>
<name>A0AAU9WP45_9CNID</name>
<proteinExistence type="predicted"/>
<protein>
    <submittedName>
        <fullName evidence="1">Uncharacterized protein</fullName>
    </submittedName>
</protein>
<evidence type="ECO:0000313" key="1">
    <source>
        <dbReference type="EMBL" id="CAH3120923.1"/>
    </source>
</evidence>
<comment type="caution">
    <text evidence="1">The sequence shown here is derived from an EMBL/GenBank/DDBJ whole genome shotgun (WGS) entry which is preliminary data.</text>
</comment>
<dbReference type="EMBL" id="CALNXJ010000018">
    <property type="protein sequence ID" value="CAH3120923.1"/>
    <property type="molecule type" value="Genomic_DNA"/>
</dbReference>
<dbReference type="AlphaFoldDB" id="A0AAU9WP45"/>
<gene>
    <name evidence="1" type="ORF">PMEA_00008953</name>
</gene>
<dbReference type="Proteomes" id="UP001159428">
    <property type="component" value="Unassembled WGS sequence"/>
</dbReference>
<sequence length="267" mass="31264">MDLPWTELPRFEAALMKKGLQPKEFERTLLSKISKIFENEREVVERSVKISVECVRENVCIRENESKPGLDQRYKVALNKYVDDKILPNKQTPPKKLIKDTGGIRNVIRYDKKLIRDYHKDQHELFSEDNLLGREFRKLTPAIKLNEKGYFIHDNDAHFSIEDACRVIDKFTCMFLQYLILLKNNGQVPSEDWKPQKLLKILSHCEKIVRRRVSLDWGIENDLLDNTGYNVWKAHVMIVMSYAALAVVLDMILKKQQPVAPVVKSRL</sequence>
<accession>A0AAU9WP45</accession>
<keyword evidence="2" id="KW-1185">Reference proteome</keyword>
<reference evidence="1 2" key="1">
    <citation type="submission" date="2022-05" db="EMBL/GenBank/DDBJ databases">
        <authorList>
            <consortium name="Genoscope - CEA"/>
            <person name="William W."/>
        </authorList>
    </citation>
    <scope>NUCLEOTIDE SEQUENCE [LARGE SCALE GENOMIC DNA]</scope>
</reference>
<evidence type="ECO:0000313" key="2">
    <source>
        <dbReference type="Proteomes" id="UP001159428"/>
    </source>
</evidence>